<dbReference type="InterPro" id="IPR041391">
    <property type="entry name" value="DUF5570"/>
</dbReference>
<name>A0A2J8N166_PANTR</name>
<dbReference type="Proteomes" id="UP000002277">
    <property type="component" value="Chromosome 11"/>
</dbReference>
<proteinExistence type="predicted"/>
<dbReference type="Bgee" id="ENSPTRG00000004470">
    <property type="expression patterns" value="Expressed in cortex of kidney and 5 other cell types or tissues"/>
</dbReference>
<keyword evidence="3" id="KW-1185">Reference proteome</keyword>
<dbReference type="EMBL" id="AACZ04006694">
    <property type="status" value="NOT_ANNOTATED_CDS"/>
    <property type="molecule type" value="Genomic_DNA"/>
</dbReference>
<accession>A0A2J8N166</accession>
<gene>
    <name evidence="2" type="primary">KCNJ1</name>
    <name evidence="2" type="synonym">KCNJ5-AS1</name>
</gene>
<evidence type="ECO:0000313" key="3">
    <source>
        <dbReference type="Proteomes" id="UP000002277"/>
    </source>
</evidence>
<dbReference type="Pfam" id="PF17731">
    <property type="entry name" value="DUF5570"/>
    <property type="match status" value="1"/>
</dbReference>
<feature type="region of interest" description="Disordered" evidence="1">
    <location>
        <begin position="103"/>
        <end position="145"/>
    </location>
</feature>
<reference evidence="2 3" key="1">
    <citation type="journal article" date="2005" name="Nature">
        <title>Initial sequence of the chimpanzee genome and comparison with the human genome.</title>
        <authorList>
            <consortium name="Chimpanzee sequencing and analysis consortium"/>
        </authorList>
    </citation>
    <scope>NUCLEOTIDE SEQUENCE [LARGE SCALE GENOMIC DNA]</scope>
</reference>
<dbReference type="PaxDb" id="9598-ENSPTRP00000007643"/>
<dbReference type="GeneTree" id="ENSGT01140000282491"/>
<reference evidence="2" key="3">
    <citation type="submission" date="2025-09" db="UniProtKB">
        <authorList>
            <consortium name="Ensembl"/>
        </authorList>
    </citation>
    <scope>IDENTIFICATION</scope>
</reference>
<dbReference type="AlphaFoldDB" id="A0A2J8N166"/>
<evidence type="ECO:0000256" key="1">
    <source>
        <dbReference type="SAM" id="MobiDB-lite"/>
    </source>
</evidence>
<accession>H2Q539</accession>
<protein>
    <submittedName>
        <fullName evidence="2">Potassium inwardly rectifying channel subfamily J member 1</fullName>
    </submittedName>
</protein>
<organism evidence="2 3">
    <name type="scientific">Pan troglodytes</name>
    <name type="common">Chimpanzee</name>
    <dbReference type="NCBI Taxonomy" id="9598"/>
    <lineage>
        <taxon>Eukaryota</taxon>
        <taxon>Metazoa</taxon>
        <taxon>Chordata</taxon>
        <taxon>Craniata</taxon>
        <taxon>Vertebrata</taxon>
        <taxon>Euteleostomi</taxon>
        <taxon>Mammalia</taxon>
        <taxon>Eutheria</taxon>
        <taxon>Euarchontoglires</taxon>
        <taxon>Primates</taxon>
        <taxon>Haplorrhini</taxon>
        <taxon>Catarrhini</taxon>
        <taxon>Hominidae</taxon>
        <taxon>Pan</taxon>
    </lineage>
</organism>
<evidence type="ECO:0000313" key="2">
    <source>
        <dbReference type="Ensembl" id="ENSPTRP00000007643.3"/>
    </source>
</evidence>
<sequence>MLTRLVLSAHLSSTTSPPWTHAAISWELDNVLMPSPRIWPQVTPTGRSASARSEGSTSSLWNFSAGQDVHAIVTRTCESVLSSAVYTHGCGYVRSATNITCQSSGQQRQAARQEEENSICKAHDSREGRLGYPLSAHQPGSGGPN</sequence>
<dbReference type="Ensembl" id="ENSPTRT00000008279.4">
    <property type="protein sequence ID" value="ENSPTRP00000007643.3"/>
    <property type="gene ID" value="ENSPTRG00000004470.5"/>
</dbReference>
<reference evidence="2" key="2">
    <citation type="submission" date="2025-08" db="UniProtKB">
        <authorList>
            <consortium name="Ensembl"/>
        </authorList>
    </citation>
    <scope>IDENTIFICATION</scope>
</reference>